<gene>
    <name evidence="7" type="ORF">OUZ56_000270</name>
</gene>
<evidence type="ECO:0000313" key="7">
    <source>
        <dbReference type="EMBL" id="KAK4018202.1"/>
    </source>
</evidence>
<keyword evidence="8" id="KW-1185">Reference proteome</keyword>
<dbReference type="PANTHER" id="PTHR46481:SF10">
    <property type="entry name" value="ZINC FINGER BED DOMAIN-CONTAINING PROTEIN 39"/>
    <property type="match status" value="1"/>
</dbReference>
<evidence type="ECO:0000256" key="2">
    <source>
        <dbReference type="ARBA" id="ARBA00022723"/>
    </source>
</evidence>
<dbReference type="InterPro" id="IPR008906">
    <property type="entry name" value="HATC_C_dom"/>
</dbReference>
<name>A0ABQ9ZZ55_9CRUS</name>
<evidence type="ECO:0000256" key="5">
    <source>
        <dbReference type="ARBA" id="ARBA00023242"/>
    </source>
</evidence>
<dbReference type="InterPro" id="IPR012337">
    <property type="entry name" value="RNaseH-like_sf"/>
</dbReference>
<dbReference type="PANTHER" id="PTHR46481">
    <property type="entry name" value="ZINC FINGER BED DOMAIN-CONTAINING PROTEIN 4"/>
    <property type="match status" value="1"/>
</dbReference>
<organism evidence="7 8">
    <name type="scientific">Daphnia magna</name>
    <dbReference type="NCBI Taxonomy" id="35525"/>
    <lineage>
        <taxon>Eukaryota</taxon>
        <taxon>Metazoa</taxon>
        <taxon>Ecdysozoa</taxon>
        <taxon>Arthropoda</taxon>
        <taxon>Crustacea</taxon>
        <taxon>Branchiopoda</taxon>
        <taxon>Diplostraca</taxon>
        <taxon>Cladocera</taxon>
        <taxon>Anomopoda</taxon>
        <taxon>Daphniidae</taxon>
        <taxon>Daphnia</taxon>
    </lineage>
</organism>
<evidence type="ECO:0000313" key="8">
    <source>
        <dbReference type="Proteomes" id="UP001234178"/>
    </source>
</evidence>
<keyword evidence="5" id="KW-0539">Nucleus</keyword>
<reference evidence="7 8" key="1">
    <citation type="journal article" date="2023" name="Nucleic Acids Res.">
        <title>The hologenome of Daphnia magna reveals possible DNA methylation and microbiome-mediated evolution of the host genome.</title>
        <authorList>
            <person name="Chaturvedi A."/>
            <person name="Li X."/>
            <person name="Dhandapani V."/>
            <person name="Marshall H."/>
            <person name="Kissane S."/>
            <person name="Cuenca-Cambronero M."/>
            <person name="Asole G."/>
            <person name="Calvet F."/>
            <person name="Ruiz-Romero M."/>
            <person name="Marangio P."/>
            <person name="Guigo R."/>
            <person name="Rago D."/>
            <person name="Mirbahai L."/>
            <person name="Eastwood N."/>
            <person name="Colbourne J.K."/>
            <person name="Zhou J."/>
            <person name="Mallon E."/>
            <person name="Orsini L."/>
        </authorList>
    </citation>
    <scope>NUCLEOTIDE SEQUENCE [LARGE SCALE GENOMIC DNA]</scope>
    <source>
        <strain evidence="7">LRV0_1</strain>
    </source>
</reference>
<evidence type="ECO:0000256" key="4">
    <source>
        <dbReference type="ARBA" id="ARBA00022833"/>
    </source>
</evidence>
<evidence type="ECO:0000259" key="6">
    <source>
        <dbReference type="Pfam" id="PF05699"/>
    </source>
</evidence>
<sequence length="240" mass="26934">MKSVHPGLLLSFKAACQQSSHTITTPTKRKPASDCDEVEDAEIQSRQATLEEAFQPKSAKKSKISFYTQEEFDGYVLDYIIEGLLPLKHVDSPAFIKLMRCVSPEHKVMCRQKIVSKVEVLLQDLTVPTNTKETSPTESHDFYASLRQAAEYQQPLSNGNIELTKYLNEKTTSDIQSLNSFPNLKTLFCKYNAGIPSSAAVERLFSLGGRVLTPTRTLLSDTHFEIIVFLKSNYSFLSSL</sequence>
<feature type="domain" description="HAT C-terminal dimerisation" evidence="6">
    <location>
        <begin position="178"/>
        <end position="233"/>
    </location>
</feature>
<dbReference type="Pfam" id="PF05699">
    <property type="entry name" value="Dimer_Tnp_hAT"/>
    <property type="match status" value="1"/>
</dbReference>
<keyword evidence="3" id="KW-0863">Zinc-finger</keyword>
<protein>
    <recommendedName>
        <fullName evidence="6">HAT C-terminal dimerisation domain-containing protein</fullName>
    </recommendedName>
</protein>
<dbReference type="Proteomes" id="UP001234178">
    <property type="component" value="Unassembled WGS sequence"/>
</dbReference>
<comment type="caution">
    <text evidence="7">The sequence shown here is derived from an EMBL/GenBank/DDBJ whole genome shotgun (WGS) entry which is preliminary data.</text>
</comment>
<accession>A0ABQ9ZZ55</accession>
<keyword evidence="2" id="KW-0479">Metal-binding</keyword>
<dbReference type="EMBL" id="JAOYFB010000036">
    <property type="protein sequence ID" value="KAK4018202.1"/>
    <property type="molecule type" value="Genomic_DNA"/>
</dbReference>
<proteinExistence type="predicted"/>
<dbReference type="InterPro" id="IPR052035">
    <property type="entry name" value="ZnF_BED_domain_contain"/>
</dbReference>
<evidence type="ECO:0000256" key="1">
    <source>
        <dbReference type="ARBA" id="ARBA00004123"/>
    </source>
</evidence>
<comment type="subcellular location">
    <subcellularLocation>
        <location evidence="1">Nucleus</location>
    </subcellularLocation>
</comment>
<evidence type="ECO:0000256" key="3">
    <source>
        <dbReference type="ARBA" id="ARBA00022771"/>
    </source>
</evidence>
<dbReference type="SUPFAM" id="SSF53098">
    <property type="entry name" value="Ribonuclease H-like"/>
    <property type="match status" value="1"/>
</dbReference>
<keyword evidence="4" id="KW-0862">Zinc</keyword>